<evidence type="ECO:0000313" key="2">
    <source>
        <dbReference type="EMBL" id="CAE7176389.1"/>
    </source>
</evidence>
<feature type="compositionally biased region" description="Basic and acidic residues" evidence="1">
    <location>
        <begin position="97"/>
        <end position="113"/>
    </location>
</feature>
<feature type="compositionally biased region" description="Basic and acidic residues" evidence="1">
    <location>
        <begin position="37"/>
        <end position="60"/>
    </location>
</feature>
<dbReference type="AlphaFoldDB" id="A0A6S6W3D1"/>
<sequence>MAAHLSSDFLRPDDDREDRYDKNFGHHRSRSGGYVAHLEEQAKWDRRDRERQMRRYHDSQYGRSSSSKYFNQLTSPDRLGVPIVETNRKPRSSSHSGARERELKKEYNVREVRPGPAVFNDEDYARESNPFSQLPIRTKPKSQHQKKPSIKVDIHQDNPPIPTMGSASTSKRSPNASPRSPTVQPQLRYQFEMIQNKLSQVNKTCAPYMDVEAAKPQDLTFEKISEQANAFSFDLEVWAHVTNLDGLAAYDLRKKGVLDAASRGLDRLVDSLTELNNACSQAKPKDLKLEQLPKVDDDNLFKEDDYDGDEPHHTDSLSFVIHACLHSIELQIQNLKLLSRTLQEATPDTRDEVEAVSRIVAESVKYFRSQEALRRSPP</sequence>
<feature type="compositionally biased region" description="Polar residues" evidence="1">
    <location>
        <begin position="165"/>
        <end position="183"/>
    </location>
</feature>
<feature type="compositionally biased region" description="Basic and acidic residues" evidence="1">
    <location>
        <begin position="10"/>
        <end position="24"/>
    </location>
</feature>
<feature type="compositionally biased region" description="Basic residues" evidence="1">
    <location>
        <begin position="138"/>
        <end position="149"/>
    </location>
</feature>
<reference evidence="2" key="1">
    <citation type="submission" date="2021-02" db="EMBL/GenBank/DDBJ databases">
        <authorList>
            <person name="Syme A R."/>
            <person name="Syme A R."/>
            <person name="Moolhuijzen P."/>
        </authorList>
    </citation>
    <scope>NUCLEOTIDE SEQUENCE</scope>
    <source>
        <strain evidence="2">W1-1</strain>
    </source>
</reference>
<evidence type="ECO:0000313" key="3">
    <source>
        <dbReference type="Proteomes" id="UP000472372"/>
    </source>
</evidence>
<gene>
    <name evidence="2" type="ORF">PTTW11_05987</name>
</gene>
<dbReference type="EMBL" id="HG992981">
    <property type="protein sequence ID" value="CAE7176389.1"/>
    <property type="molecule type" value="Genomic_DNA"/>
</dbReference>
<accession>A0A6S6W3D1</accession>
<evidence type="ECO:0000256" key="1">
    <source>
        <dbReference type="SAM" id="MobiDB-lite"/>
    </source>
</evidence>
<name>A0A6S6W3D1_9PLEO</name>
<feature type="compositionally biased region" description="Polar residues" evidence="1">
    <location>
        <begin position="61"/>
        <end position="75"/>
    </location>
</feature>
<organism evidence="2 3">
    <name type="scientific">Pyrenophora teres f. teres</name>
    <dbReference type="NCBI Taxonomy" id="97479"/>
    <lineage>
        <taxon>Eukaryota</taxon>
        <taxon>Fungi</taxon>
        <taxon>Dikarya</taxon>
        <taxon>Ascomycota</taxon>
        <taxon>Pezizomycotina</taxon>
        <taxon>Dothideomycetes</taxon>
        <taxon>Pleosporomycetidae</taxon>
        <taxon>Pleosporales</taxon>
        <taxon>Pleosporineae</taxon>
        <taxon>Pleosporaceae</taxon>
        <taxon>Pyrenophora</taxon>
    </lineage>
</organism>
<proteinExistence type="predicted"/>
<dbReference type="Proteomes" id="UP000472372">
    <property type="component" value="Chromosome 5"/>
</dbReference>
<protein>
    <submittedName>
        <fullName evidence="2">Uncharacterized protein</fullName>
    </submittedName>
</protein>
<feature type="region of interest" description="Disordered" evidence="1">
    <location>
        <begin position="1"/>
        <end position="183"/>
    </location>
</feature>